<dbReference type="OrthoDB" id="4899602at2759"/>
<reference evidence="7 8" key="2">
    <citation type="submission" date="2021-10" db="EMBL/GenBank/DDBJ databases">
        <authorList>
            <person name="Piombo E."/>
        </authorList>
    </citation>
    <scope>NUCLEOTIDE SEQUENCE [LARGE SCALE GENOMIC DNA]</scope>
</reference>
<sequence>MPLDAPPPCADAETKGWDKTFSPLATLKMIEERGDSDLMEKILTTTNNKGDSLFTECRLRKDLNQDFRSYLKRLIFDKVKKVPDLRKVSIDVILLKSTKDYYDEETRKQHENMTLRYAYRLKDHAKRKNAYELEVKHNAKWYYPLASLDPDETAAQVLQHPFTGQLKSFFSTLEELLNRNSRTEAGNITEEQMQIERLCGLALHPNDNPFADPDSKPQDRRIKVAIIDNGADRVRFAYRHLIAKGQSYVNAEVTGSDRLLPWWMVSDPHGTQMASLIGQTNPYCSLYVARVGRGRNDIQPEAATKAIHWAIENCVDIISISWTLNKANAELNKAIESAYENGIIVFCSTADEGALSNAEPVGQAAHVLTVSATDQWGHLTSKATSSRKVDVLVPVENIDAPAPDYMINQSNTVSGSSVATALAAGIASLALLMLRAFNGEEWDDEMKDASSAYHMRNRIKNVFGLMAEPNTAIKLTRLFSNGSDYDTVLDELIQRWQKVKPDNS</sequence>
<evidence type="ECO:0000313" key="7">
    <source>
        <dbReference type="EMBL" id="CAG9975209.1"/>
    </source>
</evidence>
<evidence type="ECO:0000259" key="6">
    <source>
        <dbReference type="Pfam" id="PF00082"/>
    </source>
</evidence>
<feature type="active site" description="Charge relay system" evidence="5">
    <location>
        <position position="269"/>
    </location>
</feature>
<dbReference type="Proteomes" id="UP000754883">
    <property type="component" value="Unassembled WGS sequence"/>
</dbReference>
<dbReference type="Gene3D" id="3.40.50.200">
    <property type="entry name" value="Peptidase S8/S53 domain"/>
    <property type="match status" value="1"/>
</dbReference>
<keyword evidence="4 5" id="KW-0720">Serine protease</keyword>
<comment type="caution">
    <text evidence="7">The sequence shown here is derived from an EMBL/GenBank/DDBJ whole genome shotgun (WGS) entry which is preliminary data.</text>
</comment>
<keyword evidence="8" id="KW-1185">Reference proteome</keyword>
<dbReference type="AlphaFoldDB" id="A0A9N9U1V4"/>
<evidence type="ECO:0000256" key="2">
    <source>
        <dbReference type="ARBA" id="ARBA00022670"/>
    </source>
</evidence>
<organism evidence="7 8">
    <name type="scientific">Clonostachys byssicola</name>
    <dbReference type="NCBI Taxonomy" id="160290"/>
    <lineage>
        <taxon>Eukaryota</taxon>
        <taxon>Fungi</taxon>
        <taxon>Dikarya</taxon>
        <taxon>Ascomycota</taxon>
        <taxon>Pezizomycotina</taxon>
        <taxon>Sordariomycetes</taxon>
        <taxon>Hypocreomycetidae</taxon>
        <taxon>Hypocreales</taxon>
        <taxon>Bionectriaceae</taxon>
        <taxon>Clonostachys</taxon>
    </lineage>
</organism>
<keyword evidence="3 5" id="KW-0378">Hydrolase</keyword>
<gene>
    <name evidence="7" type="ORF">CBYS24578_00015579</name>
</gene>
<dbReference type="PRINTS" id="PR00723">
    <property type="entry name" value="SUBTILISIN"/>
</dbReference>
<accession>A0A9N9U1V4</accession>
<dbReference type="PANTHER" id="PTHR43806:SF11">
    <property type="entry name" value="CEREVISIN-RELATED"/>
    <property type="match status" value="1"/>
</dbReference>
<dbReference type="Pfam" id="PF00082">
    <property type="entry name" value="Peptidase_S8"/>
    <property type="match status" value="1"/>
</dbReference>
<proteinExistence type="inferred from homology"/>
<name>A0A9N9U1V4_9HYPO</name>
<evidence type="ECO:0000256" key="3">
    <source>
        <dbReference type="ARBA" id="ARBA00022801"/>
    </source>
</evidence>
<dbReference type="GO" id="GO:0006508">
    <property type="term" value="P:proteolysis"/>
    <property type="evidence" value="ECO:0007669"/>
    <property type="project" value="UniProtKB-KW"/>
</dbReference>
<dbReference type="InterPro" id="IPR036852">
    <property type="entry name" value="Peptidase_S8/S53_dom_sf"/>
</dbReference>
<dbReference type="SUPFAM" id="SSF52743">
    <property type="entry name" value="Subtilisin-like"/>
    <property type="match status" value="1"/>
</dbReference>
<comment type="similarity">
    <text evidence="1 5">Belongs to the peptidase S8 family.</text>
</comment>
<evidence type="ECO:0000256" key="5">
    <source>
        <dbReference type="PROSITE-ProRule" id="PRU01240"/>
    </source>
</evidence>
<feature type="domain" description="Peptidase S8/S53" evidence="6">
    <location>
        <begin position="220"/>
        <end position="445"/>
    </location>
</feature>
<dbReference type="InterPro" id="IPR000209">
    <property type="entry name" value="Peptidase_S8/S53_dom"/>
</dbReference>
<dbReference type="EMBL" id="CABFNO020001255">
    <property type="protein sequence ID" value="CAG9975209.1"/>
    <property type="molecule type" value="Genomic_DNA"/>
</dbReference>
<dbReference type="GO" id="GO:0004252">
    <property type="term" value="F:serine-type endopeptidase activity"/>
    <property type="evidence" value="ECO:0007669"/>
    <property type="project" value="UniProtKB-UniRule"/>
</dbReference>
<dbReference type="InterPro" id="IPR015500">
    <property type="entry name" value="Peptidase_S8_subtilisin-rel"/>
</dbReference>
<dbReference type="PROSITE" id="PS51892">
    <property type="entry name" value="SUBTILASE"/>
    <property type="match status" value="1"/>
</dbReference>
<dbReference type="InterPro" id="IPR050131">
    <property type="entry name" value="Peptidase_S8_subtilisin-like"/>
</dbReference>
<feature type="active site" description="Charge relay system" evidence="5">
    <location>
        <position position="417"/>
    </location>
</feature>
<feature type="active site" description="Charge relay system" evidence="5">
    <location>
        <position position="228"/>
    </location>
</feature>
<dbReference type="PANTHER" id="PTHR43806">
    <property type="entry name" value="PEPTIDASE S8"/>
    <property type="match status" value="1"/>
</dbReference>
<protein>
    <recommendedName>
        <fullName evidence="6">Peptidase S8/S53 domain-containing protein</fullName>
    </recommendedName>
</protein>
<evidence type="ECO:0000256" key="1">
    <source>
        <dbReference type="ARBA" id="ARBA00011073"/>
    </source>
</evidence>
<evidence type="ECO:0000313" key="8">
    <source>
        <dbReference type="Proteomes" id="UP000754883"/>
    </source>
</evidence>
<reference evidence="8" key="1">
    <citation type="submission" date="2019-06" db="EMBL/GenBank/DDBJ databases">
        <authorList>
            <person name="Broberg M."/>
        </authorList>
    </citation>
    <scope>NUCLEOTIDE SEQUENCE [LARGE SCALE GENOMIC DNA]</scope>
</reference>
<keyword evidence="2 5" id="KW-0645">Protease</keyword>
<evidence type="ECO:0000256" key="4">
    <source>
        <dbReference type="ARBA" id="ARBA00022825"/>
    </source>
</evidence>